<organism evidence="1 2">
    <name type="scientific">Mycobacteroides abscessus</name>
    <dbReference type="NCBI Taxonomy" id="36809"/>
    <lineage>
        <taxon>Bacteria</taxon>
        <taxon>Bacillati</taxon>
        <taxon>Actinomycetota</taxon>
        <taxon>Actinomycetes</taxon>
        <taxon>Mycobacteriales</taxon>
        <taxon>Mycobacteriaceae</taxon>
        <taxon>Mycobacteroides</taxon>
    </lineage>
</organism>
<dbReference type="EMBL" id="CSUW01000002">
    <property type="protein sequence ID" value="CPT06383.1"/>
    <property type="molecule type" value="Genomic_DNA"/>
</dbReference>
<comment type="caution">
    <text evidence="1">The sequence shown here is derived from an EMBL/GenBank/DDBJ whole genome shotgun (WGS) entry which is preliminary data.</text>
</comment>
<accession>A0AB33T051</accession>
<sequence>MFDGWSNPPEIEIFREVDRAVVVRSHEVFGSGAGAHQLSLAPRLAREHGLVVRSMHEGRQVAWVRLSTGIWVGAITLEAQTADGLNSVSMNLWLQRHQFQLPHRDYR</sequence>
<evidence type="ECO:0000313" key="2">
    <source>
        <dbReference type="Proteomes" id="UP000038487"/>
    </source>
</evidence>
<dbReference type="RefSeq" id="WP_005091298.1">
    <property type="nucleotide sequence ID" value="NZ_CM125927.1"/>
</dbReference>
<dbReference type="Proteomes" id="UP000038487">
    <property type="component" value="Unassembled WGS sequence"/>
</dbReference>
<dbReference type="AlphaFoldDB" id="A0AB33T051"/>
<gene>
    <name evidence="1" type="ORF">ERS075527_00765</name>
</gene>
<evidence type="ECO:0000313" key="1">
    <source>
        <dbReference type="EMBL" id="CPT06383.1"/>
    </source>
</evidence>
<proteinExistence type="predicted"/>
<reference evidence="1 2" key="1">
    <citation type="submission" date="2015-03" db="EMBL/GenBank/DDBJ databases">
        <authorList>
            <consortium name="Pathogen Informatics"/>
            <person name="Murphy D."/>
        </authorList>
    </citation>
    <scope>NUCLEOTIDE SEQUENCE [LARGE SCALE GENOMIC DNA]</scope>
    <source>
        <strain evidence="1 2">PAP036</strain>
    </source>
</reference>
<name>A0AB33T051_9MYCO</name>
<protein>
    <submittedName>
        <fullName evidence="1">Uncharacterized protein</fullName>
    </submittedName>
</protein>